<accession>A0A0F7VCW9</accession>
<proteinExistence type="predicted"/>
<reference evidence="1" key="1">
    <citation type="journal article" date="2015" name="PLoS ONE">
        <title>Comprehensive Evaluation of Toxoplasma gondii VEG and Neospora caninum LIV Genomes with Tachyzoite Stage Transcriptome and Proteome Defines Novel Transcript Features.</title>
        <authorList>
            <person name="Ramaprasad A."/>
            <person name="Mourier T."/>
            <person name="Naeem R."/>
            <person name="Malas T.B."/>
            <person name="Moussa E."/>
            <person name="Panigrahi A."/>
            <person name="Vermont S.J."/>
            <person name="Otto T.D."/>
            <person name="Wastling J."/>
            <person name="Pain A."/>
        </authorList>
    </citation>
    <scope>NUCLEOTIDE SEQUENCE</scope>
    <source>
        <strain evidence="1">VEG</strain>
    </source>
</reference>
<dbReference type="EMBL" id="LN714501">
    <property type="protein sequence ID" value="CEL77845.1"/>
    <property type="molecule type" value="Genomic_DNA"/>
</dbReference>
<organism evidence="1">
    <name type="scientific">Toxoplasma gondii (strain ATCC 50861 / VEG)</name>
    <dbReference type="NCBI Taxonomy" id="432359"/>
    <lineage>
        <taxon>Eukaryota</taxon>
        <taxon>Sar</taxon>
        <taxon>Alveolata</taxon>
        <taxon>Apicomplexa</taxon>
        <taxon>Conoidasida</taxon>
        <taxon>Coccidia</taxon>
        <taxon>Eucoccidiorida</taxon>
        <taxon>Eimeriorina</taxon>
        <taxon>Sarcocystidae</taxon>
        <taxon>Toxoplasma</taxon>
    </lineage>
</organism>
<protein>
    <submittedName>
        <fullName evidence="1">Uncharacterized protein</fullName>
    </submittedName>
</protein>
<sequence>MLFSRPLSQIQAGTVFRKPDKEMLANSASLHGCQSLNRFFGGLQAWKSGRGEKRRRNADESSVWQRGGFSRQRAEWDTVLSTAFAAISRTGARLHAQGHLTLRRLFAVTLHLPLHAQ</sequence>
<dbReference type="AlphaFoldDB" id="A0A0F7VCW9"/>
<gene>
    <name evidence="1" type="ORF">BN1205_101760</name>
</gene>
<evidence type="ECO:0000313" key="1">
    <source>
        <dbReference type="EMBL" id="CEL77845.1"/>
    </source>
</evidence>
<name>A0A0F7VCW9_TOXGV</name>